<proteinExistence type="predicted"/>
<dbReference type="PROSITE" id="PS51257">
    <property type="entry name" value="PROKAR_LIPOPROTEIN"/>
    <property type="match status" value="1"/>
</dbReference>
<feature type="signal peptide" evidence="1">
    <location>
        <begin position="1"/>
        <end position="22"/>
    </location>
</feature>
<organism evidence="2 3">
    <name type="scientific">Lysobacter cavernae</name>
    <dbReference type="NCBI Taxonomy" id="1685901"/>
    <lineage>
        <taxon>Bacteria</taxon>
        <taxon>Pseudomonadati</taxon>
        <taxon>Pseudomonadota</taxon>
        <taxon>Gammaproteobacteria</taxon>
        <taxon>Lysobacterales</taxon>
        <taxon>Lysobacteraceae</taxon>
        <taxon>Lysobacter</taxon>
    </lineage>
</organism>
<keyword evidence="3" id="KW-1185">Reference proteome</keyword>
<dbReference type="EMBL" id="JBHRXK010000003">
    <property type="protein sequence ID" value="MFC3551104.1"/>
    <property type="molecule type" value="Genomic_DNA"/>
</dbReference>
<evidence type="ECO:0000313" key="2">
    <source>
        <dbReference type="EMBL" id="MFC3551104.1"/>
    </source>
</evidence>
<accession>A0ABV7RN92</accession>
<comment type="caution">
    <text evidence="2">The sequence shown here is derived from an EMBL/GenBank/DDBJ whole genome shotgun (WGS) entry which is preliminary data.</text>
</comment>
<evidence type="ECO:0000256" key="1">
    <source>
        <dbReference type="SAM" id="SignalP"/>
    </source>
</evidence>
<reference evidence="3" key="1">
    <citation type="journal article" date="2019" name="Int. J. Syst. Evol. Microbiol.">
        <title>The Global Catalogue of Microorganisms (GCM) 10K type strain sequencing project: providing services to taxonomists for standard genome sequencing and annotation.</title>
        <authorList>
            <consortium name="The Broad Institute Genomics Platform"/>
            <consortium name="The Broad Institute Genome Sequencing Center for Infectious Disease"/>
            <person name="Wu L."/>
            <person name="Ma J."/>
        </authorList>
    </citation>
    <scope>NUCLEOTIDE SEQUENCE [LARGE SCALE GENOMIC DNA]</scope>
    <source>
        <strain evidence="3">KCTC 42875</strain>
    </source>
</reference>
<sequence length="78" mass="8283">MNASCRMAVLSLVSVLGLAACAGTQQMTVADPPGVQIVSMDDDAAYVARVEQLARRRGVEVVWVNPPRQALAVQDEGE</sequence>
<name>A0ABV7RN92_9GAMM</name>
<evidence type="ECO:0000313" key="3">
    <source>
        <dbReference type="Proteomes" id="UP001595740"/>
    </source>
</evidence>
<dbReference type="RefSeq" id="WP_386758853.1">
    <property type="nucleotide sequence ID" value="NZ_JBHRXK010000003.1"/>
</dbReference>
<protein>
    <submittedName>
        <fullName evidence="2">Uncharacterized protein</fullName>
    </submittedName>
</protein>
<feature type="chain" id="PRO_5046044993" evidence="1">
    <location>
        <begin position="23"/>
        <end position="78"/>
    </location>
</feature>
<keyword evidence="1" id="KW-0732">Signal</keyword>
<gene>
    <name evidence="2" type="ORF">ACFOLC_08730</name>
</gene>
<dbReference type="Proteomes" id="UP001595740">
    <property type="component" value="Unassembled WGS sequence"/>
</dbReference>